<accession>A0A9P6H5I8</accession>
<reference evidence="2" key="1">
    <citation type="journal article" date="2020" name="Nat. Commun.">
        <title>Large-scale genome sequencing of mycorrhizal fungi provides insights into the early evolution of symbiotic traits.</title>
        <authorList>
            <person name="Miyauchi S."/>
            <person name="Kiss E."/>
            <person name="Kuo A."/>
            <person name="Drula E."/>
            <person name="Kohler A."/>
            <person name="Sanchez-Garcia M."/>
            <person name="Morin E."/>
            <person name="Andreopoulos B."/>
            <person name="Barry K.W."/>
            <person name="Bonito G."/>
            <person name="Buee M."/>
            <person name="Carver A."/>
            <person name="Chen C."/>
            <person name="Cichocki N."/>
            <person name="Clum A."/>
            <person name="Culley D."/>
            <person name="Crous P.W."/>
            <person name="Fauchery L."/>
            <person name="Girlanda M."/>
            <person name="Hayes R.D."/>
            <person name="Keri Z."/>
            <person name="LaButti K."/>
            <person name="Lipzen A."/>
            <person name="Lombard V."/>
            <person name="Magnuson J."/>
            <person name="Maillard F."/>
            <person name="Murat C."/>
            <person name="Nolan M."/>
            <person name="Ohm R.A."/>
            <person name="Pangilinan J."/>
            <person name="Pereira M.F."/>
            <person name="Perotto S."/>
            <person name="Peter M."/>
            <person name="Pfister S."/>
            <person name="Riley R."/>
            <person name="Sitrit Y."/>
            <person name="Stielow J.B."/>
            <person name="Szollosi G."/>
            <person name="Zifcakova L."/>
            <person name="Stursova M."/>
            <person name="Spatafora J.W."/>
            <person name="Tedersoo L."/>
            <person name="Vaario L.M."/>
            <person name="Yamada A."/>
            <person name="Yan M."/>
            <person name="Wang P."/>
            <person name="Xu J."/>
            <person name="Bruns T."/>
            <person name="Baldrian P."/>
            <person name="Vilgalys R."/>
            <person name="Dunand C."/>
            <person name="Henrissat B."/>
            <person name="Grigoriev I.V."/>
            <person name="Hibbett D."/>
            <person name="Nagy L.G."/>
            <person name="Martin F.M."/>
        </authorList>
    </citation>
    <scope>NUCLEOTIDE SEQUENCE</scope>
    <source>
        <strain evidence="2">UH-Tt-Lm1</strain>
    </source>
</reference>
<organism evidence="2 3">
    <name type="scientific">Thelephora terrestris</name>
    <dbReference type="NCBI Taxonomy" id="56493"/>
    <lineage>
        <taxon>Eukaryota</taxon>
        <taxon>Fungi</taxon>
        <taxon>Dikarya</taxon>
        <taxon>Basidiomycota</taxon>
        <taxon>Agaricomycotina</taxon>
        <taxon>Agaricomycetes</taxon>
        <taxon>Thelephorales</taxon>
        <taxon>Thelephoraceae</taxon>
        <taxon>Thelephora</taxon>
    </lineage>
</organism>
<evidence type="ECO:0008006" key="4">
    <source>
        <dbReference type="Google" id="ProtNLM"/>
    </source>
</evidence>
<reference evidence="2" key="2">
    <citation type="submission" date="2020-11" db="EMBL/GenBank/DDBJ databases">
        <authorList>
            <consortium name="DOE Joint Genome Institute"/>
            <person name="Kuo A."/>
            <person name="Miyauchi S."/>
            <person name="Kiss E."/>
            <person name="Drula E."/>
            <person name="Kohler A."/>
            <person name="Sanchez-Garcia M."/>
            <person name="Andreopoulos B."/>
            <person name="Barry K.W."/>
            <person name="Bonito G."/>
            <person name="Buee M."/>
            <person name="Carver A."/>
            <person name="Chen C."/>
            <person name="Cichocki N."/>
            <person name="Clum A."/>
            <person name="Culley D."/>
            <person name="Crous P.W."/>
            <person name="Fauchery L."/>
            <person name="Girlanda M."/>
            <person name="Hayes R."/>
            <person name="Keri Z."/>
            <person name="Labutti K."/>
            <person name="Lipzen A."/>
            <person name="Lombard V."/>
            <person name="Magnuson J."/>
            <person name="Maillard F."/>
            <person name="Morin E."/>
            <person name="Murat C."/>
            <person name="Nolan M."/>
            <person name="Ohm R."/>
            <person name="Pangilinan J."/>
            <person name="Pereira M."/>
            <person name="Perotto S."/>
            <person name="Peter M."/>
            <person name="Riley R."/>
            <person name="Sitrit Y."/>
            <person name="Stielow B."/>
            <person name="Szollosi G."/>
            <person name="Zifcakova L."/>
            <person name="Stursova M."/>
            <person name="Spatafora J.W."/>
            <person name="Tedersoo L."/>
            <person name="Vaario L.-M."/>
            <person name="Yamada A."/>
            <person name="Yan M."/>
            <person name="Wang P."/>
            <person name="Xu J."/>
            <person name="Bruns T."/>
            <person name="Baldrian P."/>
            <person name="Vilgalys R."/>
            <person name="Henrissat B."/>
            <person name="Grigoriev I.V."/>
            <person name="Hibbett D."/>
            <person name="Nagy L.G."/>
            <person name="Martin F.M."/>
        </authorList>
    </citation>
    <scope>NUCLEOTIDE SEQUENCE</scope>
    <source>
        <strain evidence="2">UH-Tt-Lm1</strain>
    </source>
</reference>
<feature type="region of interest" description="Disordered" evidence="1">
    <location>
        <begin position="113"/>
        <end position="139"/>
    </location>
</feature>
<comment type="caution">
    <text evidence="2">The sequence shown here is derived from an EMBL/GenBank/DDBJ whole genome shotgun (WGS) entry which is preliminary data.</text>
</comment>
<proteinExistence type="predicted"/>
<feature type="compositionally biased region" description="Basic residues" evidence="1">
    <location>
        <begin position="123"/>
        <end position="134"/>
    </location>
</feature>
<sequence length="253" mass="28369">MRIGLDLASRFGWKEDTARLLIRDINTYANGSSPFEGGTANGLDWWNKLPVKASDYPLKLMGMRILSIVPHAGEVERLFSNLGHIQGVRRCGLSVSHMQTLGSLRNYYQGVVDNKKKDSGQPTRRKHAHMHTRKGGGVDSQKVADLTRNWTFQSPLTPGNESVDEDTEMMGLEDTTVEELEAEFDRLQASDKRSEQHVVPPPQTSSTVQLHEVYNLEEIATIRKGITPQSVREEPTIHDRAEQPGSWDPANIL</sequence>
<evidence type="ECO:0000313" key="3">
    <source>
        <dbReference type="Proteomes" id="UP000736335"/>
    </source>
</evidence>
<dbReference type="OrthoDB" id="2669765at2759"/>
<keyword evidence="3" id="KW-1185">Reference proteome</keyword>
<gene>
    <name evidence="2" type="ORF">BJ322DRAFT_1025371</name>
</gene>
<feature type="region of interest" description="Disordered" evidence="1">
    <location>
        <begin position="228"/>
        <end position="253"/>
    </location>
</feature>
<name>A0A9P6H5I8_9AGAM</name>
<dbReference type="EMBL" id="WIUZ02000025">
    <property type="protein sequence ID" value="KAF9778011.1"/>
    <property type="molecule type" value="Genomic_DNA"/>
</dbReference>
<evidence type="ECO:0000313" key="2">
    <source>
        <dbReference type="EMBL" id="KAF9778011.1"/>
    </source>
</evidence>
<feature type="compositionally biased region" description="Basic and acidic residues" evidence="1">
    <location>
        <begin position="231"/>
        <end position="242"/>
    </location>
</feature>
<dbReference type="AlphaFoldDB" id="A0A9P6H5I8"/>
<protein>
    <recommendedName>
        <fullName evidence="4">HAT C-terminal dimerisation domain-containing protein</fullName>
    </recommendedName>
</protein>
<evidence type="ECO:0000256" key="1">
    <source>
        <dbReference type="SAM" id="MobiDB-lite"/>
    </source>
</evidence>
<dbReference type="Proteomes" id="UP000736335">
    <property type="component" value="Unassembled WGS sequence"/>
</dbReference>